<dbReference type="Gene3D" id="3.60.10.10">
    <property type="entry name" value="Endonuclease/exonuclease/phosphatase"/>
    <property type="match status" value="1"/>
</dbReference>
<feature type="signal peptide" evidence="2">
    <location>
        <begin position="1"/>
        <end position="19"/>
    </location>
</feature>
<protein>
    <submittedName>
        <fullName evidence="4">Nuclease</fullName>
    </submittedName>
</protein>
<dbReference type="SUPFAM" id="SSF56219">
    <property type="entry name" value="DNase I-like"/>
    <property type="match status" value="1"/>
</dbReference>
<proteinExistence type="predicted"/>
<dbReference type="AlphaFoldDB" id="A0A432WNQ6"/>
<dbReference type="Pfam" id="PF03372">
    <property type="entry name" value="Exo_endo_phos"/>
    <property type="match status" value="1"/>
</dbReference>
<evidence type="ECO:0000313" key="4">
    <source>
        <dbReference type="EMBL" id="RUO35426.1"/>
    </source>
</evidence>
<feature type="domain" description="Endonuclease/exonuclease/phosphatase" evidence="3">
    <location>
        <begin position="657"/>
        <end position="923"/>
    </location>
</feature>
<dbReference type="OrthoDB" id="9800417at2"/>
<dbReference type="GO" id="GO:0003824">
    <property type="term" value="F:catalytic activity"/>
    <property type="evidence" value="ECO:0007669"/>
    <property type="project" value="InterPro"/>
</dbReference>
<dbReference type="RefSeq" id="WP_126776354.1">
    <property type="nucleotide sequence ID" value="NZ_PIPM01000003.1"/>
</dbReference>
<dbReference type="CDD" id="cd10283">
    <property type="entry name" value="MnuA_DNase1-like"/>
    <property type="match status" value="1"/>
</dbReference>
<gene>
    <name evidence="4" type="ORF">CWE11_04160</name>
</gene>
<dbReference type="NCBIfam" id="NF033681">
    <property type="entry name" value="ExeM_NucH_DNase"/>
    <property type="match status" value="1"/>
</dbReference>
<dbReference type="InterPro" id="IPR036691">
    <property type="entry name" value="Endo/exonu/phosph_ase_sf"/>
</dbReference>
<evidence type="ECO:0000259" key="3">
    <source>
        <dbReference type="Pfam" id="PF03372"/>
    </source>
</evidence>
<evidence type="ECO:0000256" key="2">
    <source>
        <dbReference type="SAM" id="SignalP"/>
    </source>
</evidence>
<reference evidence="4 5" key="1">
    <citation type="journal article" date="2011" name="Front. Microbiol.">
        <title>Genomic signatures of strain selection and enhancement in Bacillus atrophaeus var. globigii, a historical biowarfare simulant.</title>
        <authorList>
            <person name="Gibbons H.S."/>
            <person name="Broomall S.M."/>
            <person name="McNew L.A."/>
            <person name="Daligault H."/>
            <person name="Chapman C."/>
            <person name="Bruce D."/>
            <person name="Karavis M."/>
            <person name="Krepps M."/>
            <person name="McGregor P.A."/>
            <person name="Hong C."/>
            <person name="Park K.H."/>
            <person name="Akmal A."/>
            <person name="Feldman A."/>
            <person name="Lin J.S."/>
            <person name="Chang W.E."/>
            <person name="Higgs B.W."/>
            <person name="Demirev P."/>
            <person name="Lindquist J."/>
            <person name="Liem A."/>
            <person name="Fochler E."/>
            <person name="Read T.D."/>
            <person name="Tapia R."/>
            <person name="Johnson S."/>
            <person name="Bishop-Lilly K.A."/>
            <person name="Detter C."/>
            <person name="Han C."/>
            <person name="Sozhamannan S."/>
            <person name="Rosenzweig C.N."/>
            <person name="Skowronski E.W."/>
        </authorList>
    </citation>
    <scope>NUCLEOTIDE SEQUENCE [LARGE SCALE GENOMIC DNA]</scope>
    <source>
        <strain evidence="4 5">GYP-17</strain>
    </source>
</reference>
<dbReference type="NCBIfam" id="NF038128">
    <property type="entry name" value="choice_anch_J"/>
    <property type="match status" value="1"/>
</dbReference>
<sequence length="1012" mass="109570">MRTLFAVILLVIAVAPSWAQEPIAYWAQNNNTLADGTSGFAPESFPQQADVGNGILYLQNFEETLQANGAYTRIISFAGTTQNRLDTSFPAGGSLSIQGGTGFFNNGAQVVLEVDTSGFQDIQFSFAVNTTATGFDTRTVEWSTDGSNYNLIDVDVRRGSWFTQSYDLSSVEDLNDNALVYFRITVDGATNVTGNNRFDNILVSGTSLDSLTRMTVYERDFVDNPFTRGWSQVNVVGDVPWDWNGSFGNVTYTTFSGGTCTEADSWLISPAFNTTGLTGQQLSFDIARGFNGTNGFDVLYSTTYDGSGAIDMADWNLITEITGSDFTSNNTNVTFGPFDVLEGLEGDVYVAFRYAFDSGNCSTWRVANFLIEADVYVNDAPFQCGATTDRIHWVQGAGFQSPVQRAQVQLEAIVVASFQDTFDGGLGGFYLQEADENHDDNPLTSEGIFVYDAEFADRINVQVGDKVRVAGTVGEFFGHTQIQDLTAVELCNTNQSHRISPATVELPVTDLIQLEAVEGMLVETTQPLTVTDVFNVARFGEIVVSNGRLYQPTQVVRGGDEARAVQAANDLNRLIIDNARGGSYRTPYMTGADGFSELSASNPIRNGFVVEPGFEAIMGFAFGSYRLRSEASPRFDASANPRTEAPQMQGVGDLRIATYNVENLFATLGSANECGPNSLGCRGAANQNELDRQLGKVTAAILAINADMLALIEIENDATDDTLAMLVDALNDQDELADWAFIPTGYLGTDAIKPAFIYRTSRLALEGDFAVLTSAVDPDFDDSRQRPALAQTFRTLDGDLFTAVAVHLRAKASCPSGSGPNADSGDGQGCWNEWRTLSAGALDRWLETDPTNTGAEAVVILGDFNAYAMEDPMVLLMDAGYTNLAIAANGGDPAVYSYTFMGQAGSLDHALGNEAFMQFVVDARAWNINSDETPAFNFNERLPSSSLFKPSSFYNADPYRSSDHDPLVIELQFAPALPTCAPGIVNRPAHPRGKELPVPRCDQNNRGGNGRN</sequence>
<name>A0A432WNQ6_9GAMM</name>
<accession>A0A432WNQ6</accession>
<dbReference type="Proteomes" id="UP000288405">
    <property type="component" value="Unassembled WGS sequence"/>
</dbReference>
<organism evidence="4 5">
    <name type="scientific">Aliidiomarina sanyensis</name>
    <dbReference type="NCBI Taxonomy" id="1249555"/>
    <lineage>
        <taxon>Bacteria</taxon>
        <taxon>Pseudomonadati</taxon>
        <taxon>Pseudomonadota</taxon>
        <taxon>Gammaproteobacteria</taxon>
        <taxon>Alteromonadales</taxon>
        <taxon>Idiomarinaceae</taxon>
        <taxon>Aliidiomarina</taxon>
    </lineage>
</organism>
<dbReference type="CDD" id="cd04486">
    <property type="entry name" value="YhcR_OBF_like"/>
    <property type="match status" value="1"/>
</dbReference>
<comment type="caution">
    <text evidence="4">The sequence shown here is derived from an EMBL/GenBank/DDBJ whole genome shotgun (WGS) entry which is preliminary data.</text>
</comment>
<feature type="chain" id="PRO_5019474658" evidence="2">
    <location>
        <begin position="20"/>
        <end position="1012"/>
    </location>
</feature>
<dbReference type="EMBL" id="PIPM01000003">
    <property type="protein sequence ID" value="RUO35426.1"/>
    <property type="molecule type" value="Genomic_DNA"/>
</dbReference>
<dbReference type="PANTHER" id="PTHR42834">
    <property type="entry name" value="ENDONUCLEASE/EXONUCLEASE/PHOSPHATASE FAMILY PROTEIN (AFU_ORTHOLOGUE AFUA_3G09210)"/>
    <property type="match status" value="1"/>
</dbReference>
<dbReference type="InterPro" id="IPR047971">
    <property type="entry name" value="ExeM-like"/>
</dbReference>
<keyword evidence="2" id="KW-0732">Signal</keyword>
<evidence type="ECO:0000313" key="5">
    <source>
        <dbReference type="Proteomes" id="UP000288405"/>
    </source>
</evidence>
<feature type="region of interest" description="Disordered" evidence="1">
    <location>
        <begin position="985"/>
        <end position="1012"/>
    </location>
</feature>
<keyword evidence="5" id="KW-1185">Reference proteome</keyword>
<evidence type="ECO:0000256" key="1">
    <source>
        <dbReference type="SAM" id="MobiDB-lite"/>
    </source>
</evidence>
<dbReference type="PANTHER" id="PTHR42834:SF1">
    <property type="entry name" value="ENDONUCLEASE_EXONUCLEASE_PHOSPHATASE FAMILY PROTEIN (AFU_ORTHOLOGUE AFUA_3G09210)"/>
    <property type="match status" value="1"/>
</dbReference>
<dbReference type="InterPro" id="IPR005135">
    <property type="entry name" value="Endo/exonuclease/phosphatase"/>
</dbReference>